<feature type="domain" description="Radical SAM core" evidence="5">
    <location>
        <begin position="108"/>
        <end position="316"/>
    </location>
</feature>
<reference evidence="6" key="2">
    <citation type="submission" date="2021-04" db="EMBL/GenBank/DDBJ databases">
        <authorList>
            <person name="Dong X."/>
        </authorList>
    </citation>
    <scope>NUCLEOTIDE SEQUENCE</scope>
    <source>
        <strain evidence="6">ZWT</strain>
    </source>
</reference>
<keyword evidence="2" id="KW-0479">Metal-binding</keyword>
<keyword evidence="1" id="KW-0949">S-adenosyl-L-methionine</keyword>
<dbReference type="InterPro" id="IPR023885">
    <property type="entry name" value="4Fe4S-binding_SPASM_dom"/>
</dbReference>
<dbReference type="RefSeq" id="WP_250861375.1">
    <property type="nucleotide sequence ID" value="NZ_JAGSOJ010000005.1"/>
</dbReference>
<dbReference type="Pfam" id="PF13186">
    <property type="entry name" value="SPASM"/>
    <property type="match status" value="1"/>
</dbReference>
<evidence type="ECO:0000256" key="4">
    <source>
        <dbReference type="ARBA" id="ARBA00023014"/>
    </source>
</evidence>
<dbReference type="GO" id="GO:0051536">
    <property type="term" value="F:iron-sulfur cluster binding"/>
    <property type="evidence" value="ECO:0007669"/>
    <property type="project" value="UniProtKB-KW"/>
</dbReference>
<reference evidence="6" key="1">
    <citation type="journal article" date="2021" name="mSystems">
        <title>Bacteria and Archaea Synergistically Convert Glycine Betaine to Biogenic Methane in the Formosa Cold Seep of the South China Sea.</title>
        <authorList>
            <person name="Li L."/>
            <person name="Zhang W."/>
            <person name="Zhang S."/>
            <person name="Song L."/>
            <person name="Sun Q."/>
            <person name="Zhang H."/>
            <person name="Xiang H."/>
            <person name="Dong X."/>
        </authorList>
    </citation>
    <scope>NUCLEOTIDE SEQUENCE</scope>
    <source>
        <strain evidence="6">ZWT</strain>
    </source>
</reference>
<organism evidence="6 7">
    <name type="scientific">Oceanirhabdus seepicola</name>
    <dbReference type="NCBI Taxonomy" id="2828781"/>
    <lineage>
        <taxon>Bacteria</taxon>
        <taxon>Bacillati</taxon>
        <taxon>Bacillota</taxon>
        <taxon>Clostridia</taxon>
        <taxon>Eubacteriales</taxon>
        <taxon>Clostridiaceae</taxon>
        <taxon>Oceanirhabdus</taxon>
    </lineage>
</organism>
<evidence type="ECO:0000313" key="6">
    <source>
        <dbReference type="EMBL" id="MCM1992210.1"/>
    </source>
</evidence>
<dbReference type="InterPro" id="IPR013785">
    <property type="entry name" value="Aldolase_TIM"/>
</dbReference>
<evidence type="ECO:0000256" key="1">
    <source>
        <dbReference type="ARBA" id="ARBA00022691"/>
    </source>
</evidence>
<dbReference type="PANTHER" id="PTHR43524">
    <property type="entry name" value="RADICAL SAM SUPERFAMILY PROTEIN"/>
    <property type="match status" value="1"/>
</dbReference>
<accession>A0A9J6P5W3</accession>
<dbReference type="GO" id="GO:0046872">
    <property type="term" value="F:metal ion binding"/>
    <property type="evidence" value="ECO:0007669"/>
    <property type="project" value="UniProtKB-KW"/>
</dbReference>
<sequence length="461" mass="53271">MGLKETFEKKTKETIIKAGVQLLEKNPEKNIDKLYSLMKKGIKGEYAEDKFDYVYEYYKNNEATNLFIQDIFKNTHKNCLTKFFSNFIGNENWYGLSKREKVGQENDTKIPFTILLSPSMRCNLRCTGCYAANYSKKDDLPFEEVDRLVGEARDLGIYFVVILGGEPFFNEYMLDIYEKYDDMYFMPFTNGTLFNEELGDKLQKLGNVMPMFSLEGWEEDTDSRRGEGTFKAVMNGMDLLKERGIPFGVSSATSNTNVGTVTSDEFIDMLIEKGSRMSWYFMFMPVGGEPVKDMDYMLNPEERIYLGKRTRKIRTRKPYFTIDFFNDAPYVGGCIAGKYYCHINSKGDLEPCIFAHFAAVNIKEKSLLEGFKAPYFKAIRKRQPYNRNLLRPCMMIDNPNVIREIVAENGAYATHPSAELMIKDKVFMKKLDELAEEFKPVADKAFKEDFNNTGNYELSKG</sequence>
<evidence type="ECO:0000259" key="5">
    <source>
        <dbReference type="PROSITE" id="PS51918"/>
    </source>
</evidence>
<dbReference type="InterPro" id="IPR007197">
    <property type="entry name" value="rSAM"/>
</dbReference>
<dbReference type="CDD" id="cd21128">
    <property type="entry name" value="SPASM_rSAM"/>
    <property type="match status" value="1"/>
</dbReference>
<name>A0A9J6P5W3_9CLOT</name>
<evidence type="ECO:0000256" key="2">
    <source>
        <dbReference type="ARBA" id="ARBA00022723"/>
    </source>
</evidence>
<dbReference type="PANTHER" id="PTHR43524:SF1">
    <property type="entry name" value="RADICAL SAM SUPERFAMILY PROTEIN"/>
    <property type="match status" value="1"/>
</dbReference>
<dbReference type="Proteomes" id="UP001056429">
    <property type="component" value="Unassembled WGS sequence"/>
</dbReference>
<dbReference type="AlphaFoldDB" id="A0A9J6P5W3"/>
<dbReference type="SFLD" id="SFLDS00029">
    <property type="entry name" value="Radical_SAM"/>
    <property type="match status" value="1"/>
</dbReference>
<protein>
    <submittedName>
        <fullName evidence="6">Radical SAM protein</fullName>
    </submittedName>
</protein>
<keyword evidence="4" id="KW-0411">Iron-sulfur</keyword>
<dbReference type="Pfam" id="PF04055">
    <property type="entry name" value="Radical_SAM"/>
    <property type="match status" value="1"/>
</dbReference>
<dbReference type="PROSITE" id="PS51918">
    <property type="entry name" value="RADICAL_SAM"/>
    <property type="match status" value="1"/>
</dbReference>
<dbReference type="EMBL" id="JAGSOJ010000005">
    <property type="protein sequence ID" value="MCM1992210.1"/>
    <property type="molecule type" value="Genomic_DNA"/>
</dbReference>
<comment type="caution">
    <text evidence="6">The sequence shown here is derived from an EMBL/GenBank/DDBJ whole genome shotgun (WGS) entry which is preliminary data.</text>
</comment>
<dbReference type="CDD" id="cd01335">
    <property type="entry name" value="Radical_SAM"/>
    <property type="match status" value="1"/>
</dbReference>
<keyword evidence="7" id="KW-1185">Reference proteome</keyword>
<dbReference type="SFLD" id="SFLDG01067">
    <property type="entry name" value="SPASM/twitch_domain_containing"/>
    <property type="match status" value="1"/>
</dbReference>
<dbReference type="Gene3D" id="3.20.20.70">
    <property type="entry name" value="Aldolase class I"/>
    <property type="match status" value="1"/>
</dbReference>
<gene>
    <name evidence="6" type="ORF">KDK92_21010</name>
</gene>
<dbReference type="SUPFAM" id="SSF102114">
    <property type="entry name" value="Radical SAM enzymes"/>
    <property type="match status" value="1"/>
</dbReference>
<proteinExistence type="predicted"/>
<evidence type="ECO:0000313" key="7">
    <source>
        <dbReference type="Proteomes" id="UP001056429"/>
    </source>
</evidence>
<dbReference type="GO" id="GO:0003824">
    <property type="term" value="F:catalytic activity"/>
    <property type="evidence" value="ECO:0007669"/>
    <property type="project" value="InterPro"/>
</dbReference>
<evidence type="ECO:0000256" key="3">
    <source>
        <dbReference type="ARBA" id="ARBA00023004"/>
    </source>
</evidence>
<keyword evidence="3" id="KW-0408">Iron</keyword>
<dbReference type="InterPro" id="IPR058240">
    <property type="entry name" value="rSAM_sf"/>
</dbReference>